<name>A0ABY5Y7W0_9FLAO</name>
<evidence type="ECO:0000313" key="1">
    <source>
        <dbReference type="EMBL" id="UWX54344.1"/>
    </source>
</evidence>
<accession>A0ABY5Y7W0</accession>
<gene>
    <name evidence="1" type="ORF">NYZ99_15510</name>
</gene>
<dbReference type="EMBL" id="CP104205">
    <property type="protein sequence ID" value="UWX54344.1"/>
    <property type="molecule type" value="Genomic_DNA"/>
</dbReference>
<proteinExistence type="predicted"/>
<sequence length="153" mass="18409">MVNKVLEDIFLPLLFEYDRQWAKLRDKFVENVAEITTKGRPTKKYEWLPDQREEYWQGFDLGDMQYIQFRIFLKEFKPLLPEQKHFSLGFTLYFHDYKFEIDQHYPNHAKREYVYGLKKNEGELQNAAKASVHQLVRQLSQLVDDKNGNKSNG</sequence>
<protein>
    <submittedName>
        <fullName evidence="1">Uncharacterized protein</fullName>
    </submittedName>
</protein>
<dbReference type="RefSeq" id="WP_260572202.1">
    <property type="nucleotide sequence ID" value="NZ_CP104205.1"/>
</dbReference>
<evidence type="ECO:0000313" key="2">
    <source>
        <dbReference type="Proteomes" id="UP001059209"/>
    </source>
</evidence>
<keyword evidence="2" id="KW-1185">Reference proteome</keyword>
<dbReference type="Proteomes" id="UP001059209">
    <property type="component" value="Chromosome"/>
</dbReference>
<organism evidence="1 2">
    <name type="scientific">Maribacter litopenaei</name>
    <dbReference type="NCBI Taxonomy" id="2976127"/>
    <lineage>
        <taxon>Bacteria</taxon>
        <taxon>Pseudomonadati</taxon>
        <taxon>Bacteroidota</taxon>
        <taxon>Flavobacteriia</taxon>
        <taxon>Flavobacteriales</taxon>
        <taxon>Flavobacteriaceae</taxon>
        <taxon>Maribacter</taxon>
    </lineage>
</organism>
<reference evidence="1" key="1">
    <citation type="submission" date="2022-09" db="EMBL/GenBank/DDBJ databases">
        <title>Maribacter litopenaei sp. nov., isolated from the intestinal tract of the Pacific White Shrimp, Litopenaeus vannamei.</title>
        <authorList>
            <person name="Kim S.Y."/>
            <person name="Hwang C.Y."/>
        </authorList>
    </citation>
    <scope>NUCLEOTIDE SEQUENCE</scope>
    <source>
        <strain evidence="1">HL-LV01</strain>
    </source>
</reference>